<reference evidence="1 2" key="1">
    <citation type="submission" date="2018-01" db="EMBL/GenBank/DDBJ databases">
        <authorList>
            <person name="Clerissi C."/>
        </authorList>
    </citation>
    <scope>NUCLEOTIDE SEQUENCE [LARGE SCALE GENOMIC DNA]</scope>
    <source>
        <strain evidence="1">Cupriavidus taiwanensis LMG 19430</strain>
    </source>
</reference>
<proteinExistence type="predicted"/>
<sequence length="712" mass="77284">MITTDLEAAQSIASQLRERSKDINFPIGSEALCDQLLETVDSANFPGALIPELRADGELVVVAIAEPAAWRRLCPVLLAFAGPTLTSFDGLPDTDLADADLAVVIAAAGPHMTATVRLPSDPRGQEMALRALVRARDTLARAPSLTRTAPEPTSWLLARFQDFLNVGRRDAATAILDQLRNELRLDALNLRFLQVQLHATFEEWREIFNLSGFRNLTLARRTPATTAILLEALYQNCLARFFAAGDTAVLQKVYVEEVRPLAVPLLKTPLPTSLRIGGWRIAGIETLISPGRTDLRYALADGHEQLGWLANHLTSSSSTESSFYQEAADEARERLVATEATESVDVMAAALAALTRLSDEQRAELAQAEPFRSALRGLEHEAGNTSVPTSWPTWLARTSDPTFTNALAFARLGAEEWLVAEDGADPASVTSFLDGLNYAQSNPLAAERTAQALPYLVAALRRDALFPNPGMTPIYSSILTLIAMGSARGSSTFDSSLILVDALLSVGVSATDYRELAADIDEIAGEGFGARMVYWALEMIEAFMRSPAPDLAARDRLIHSVLARLIPIRARLSSLQQAGLQNLSEEFGWRLGVPPARQESHNDELASRMRGKTIAIYSLVENASRQAKAALQAIASDIHVQCNADPVGSSQLRALATCSDLFVVAWAAAKHAATDYIRAHRNGRPIVYAEGKGVTSLLRAVEDYFSGQSRQH</sequence>
<evidence type="ECO:0000313" key="2">
    <source>
        <dbReference type="Proteomes" id="UP000257016"/>
    </source>
</evidence>
<dbReference type="Proteomes" id="UP000257016">
    <property type="component" value="Unassembled WGS sequence"/>
</dbReference>
<comment type="caution">
    <text evidence="1">The sequence shown here is derived from an EMBL/GenBank/DDBJ whole genome shotgun (WGS) entry which is preliminary data.</text>
</comment>
<organism evidence="1 2">
    <name type="scientific">Cupriavidus taiwanensis</name>
    <dbReference type="NCBI Taxonomy" id="164546"/>
    <lineage>
        <taxon>Bacteria</taxon>
        <taxon>Pseudomonadati</taxon>
        <taxon>Pseudomonadota</taxon>
        <taxon>Betaproteobacteria</taxon>
        <taxon>Burkholderiales</taxon>
        <taxon>Burkholderiaceae</taxon>
        <taxon>Cupriavidus</taxon>
    </lineage>
</organism>
<accession>A0A975WPG4</accession>
<dbReference type="InterPro" id="IPR049807">
    <property type="entry name" value="DpdD-like"/>
</dbReference>
<protein>
    <submittedName>
        <fullName evidence="1">Uncharacterized protein</fullName>
    </submittedName>
</protein>
<dbReference type="NCBIfam" id="NF041061">
    <property type="entry name" value="DpdD"/>
    <property type="match status" value="1"/>
</dbReference>
<dbReference type="EMBL" id="OFSN01000001">
    <property type="protein sequence ID" value="SOY40299.1"/>
    <property type="molecule type" value="Genomic_DNA"/>
</dbReference>
<gene>
    <name evidence="1" type="ORF">CBM2586_A10264</name>
</gene>
<dbReference type="AlphaFoldDB" id="A0A975WPG4"/>
<evidence type="ECO:0000313" key="1">
    <source>
        <dbReference type="EMBL" id="SOY40299.1"/>
    </source>
</evidence>
<name>A0A975WPG4_9BURK</name>